<dbReference type="Proteomes" id="UP000078397">
    <property type="component" value="Unassembled WGS sequence"/>
</dbReference>
<dbReference type="Pfam" id="PF14231">
    <property type="entry name" value="GXWXG"/>
    <property type="match status" value="1"/>
</dbReference>
<comment type="caution">
    <text evidence="3">The sequence shown here is derived from an EMBL/GenBank/DDBJ whole genome shotgun (WGS) entry which is preliminary data.</text>
</comment>
<name>A0A179F3J6_METCM</name>
<dbReference type="InterPro" id="IPR025951">
    <property type="entry name" value="GXWXG_dom"/>
</dbReference>
<dbReference type="STRING" id="1380566.A0A179F3J6"/>
<accession>A0A179F3J6</accession>
<dbReference type="InterPro" id="IPR025568">
    <property type="entry name" value="DUF4334"/>
</dbReference>
<dbReference type="RefSeq" id="XP_018137953.1">
    <property type="nucleotide sequence ID" value="XM_018288518.1"/>
</dbReference>
<feature type="domain" description="DUF4334" evidence="2">
    <location>
        <begin position="95"/>
        <end position="152"/>
    </location>
</feature>
<feature type="domain" description="GXWXG" evidence="1">
    <location>
        <begin position="27"/>
        <end position="86"/>
    </location>
</feature>
<dbReference type="AlphaFoldDB" id="A0A179F3J6"/>
<dbReference type="EMBL" id="LSBJ02000004">
    <property type="protein sequence ID" value="OAQ59992.1"/>
    <property type="molecule type" value="Genomic_DNA"/>
</dbReference>
<proteinExistence type="predicted"/>
<gene>
    <name evidence="3" type="ORF">VFPPC_10084</name>
</gene>
<dbReference type="OrthoDB" id="2213372at2759"/>
<evidence type="ECO:0000259" key="2">
    <source>
        <dbReference type="Pfam" id="PF14232"/>
    </source>
</evidence>
<evidence type="ECO:0000313" key="3">
    <source>
        <dbReference type="EMBL" id="OAQ59992.1"/>
    </source>
</evidence>
<keyword evidence="4" id="KW-1185">Reference proteome</keyword>
<dbReference type="GeneID" id="28852512"/>
<dbReference type="KEGG" id="pchm:VFPPC_10084"/>
<evidence type="ECO:0000313" key="4">
    <source>
        <dbReference type="Proteomes" id="UP000078397"/>
    </source>
</evidence>
<dbReference type="Gene3D" id="2.40.128.580">
    <property type="entry name" value="GXWXG domain"/>
    <property type="match status" value="1"/>
</dbReference>
<organism evidence="3 4">
    <name type="scientific">Pochonia chlamydosporia 170</name>
    <dbReference type="NCBI Taxonomy" id="1380566"/>
    <lineage>
        <taxon>Eukaryota</taxon>
        <taxon>Fungi</taxon>
        <taxon>Dikarya</taxon>
        <taxon>Ascomycota</taxon>
        <taxon>Pezizomycotina</taxon>
        <taxon>Sordariomycetes</taxon>
        <taxon>Hypocreomycetidae</taxon>
        <taxon>Hypocreales</taxon>
        <taxon>Clavicipitaceae</taxon>
        <taxon>Pochonia</taxon>
    </lineage>
</organism>
<reference evidence="3 4" key="1">
    <citation type="journal article" date="2016" name="PLoS Pathog.">
        <title>Biosynthesis of antibiotic leucinostatins in bio-control fungus Purpureocillium lilacinum and their inhibition on phytophthora revealed by genome mining.</title>
        <authorList>
            <person name="Wang G."/>
            <person name="Liu Z."/>
            <person name="Lin R."/>
            <person name="Li E."/>
            <person name="Mao Z."/>
            <person name="Ling J."/>
            <person name="Yang Y."/>
            <person name="Yin W.B."/>
            <person name="Xie B."/>
        </authorList>
    </citation>
    <scope>NUCLEOTIDE SEQUENCE [LARGE SCALE GENOMIC DNA]</scope>
    <source>
        <strain evidence="3">170</strain>
    </source>
</reference>
<sequence length="153" mass="17520">MSSPEEVWMNLIKRDGLTPHETAASSFSALKPVTADFLTRGKGEWQGGEINTGHPARHLLTEMNWAGKVFRSAEDVDPVIVYDEAGKRKWNPDWGRARLREIKFQDRNTVAMVYDDFPIIDFFKYVSEDVVAGAMDSKTHNSDGIFYFYLKRL</sequence>
<dbReference type="Pfam" id="PF14232">
    <property type="entry name" value="DUF4334"/>
    <property type="match status" value="1"/>
</dbReference>
<evidence type="ECO:0000259" key="1">
    <source>
        <dbReference type="Pfam" id="PF14231"/>
    </source>
</evidence>
<protein>
    <submittedName>
        <fullName evidence="3">GXWXG protein domain-containing protein</fullName>
    </submittedName>
</protein>